<gene>
    <name evidence="2" type="ORF">SMACR_08872</name>
</gene>
<dbReference type="OMA" id="ESTTTFM"/>
<dbReference type="AlphaFoldDB" id="A0A8S8ZEI4"/>
<feature type="region of interest" description="Disordered" evidence="1">
    <location>
        <begin position="1"/>
        <end position="56"/>
    </location>
</feature>
<feature type="region of interest" description="Disordered" evidence="1">
    <location>
        <begin position="186"/>
        <end position="223"/>
    </location>
</feature>
<sequence>MSSPTHGRGARPDSPTPPSLLNSPPAHPPPSSPLPLLPPFRVSSGSGSTTIASKPTAVETARQQGVLLGVLSSVCRVTDQLYQDLRFPEKKFGKDPVHASREQLEATRKRVRRAWKTVEQYPSLAWEGELVSLCEKMFGDVLRVYHPLIDNGESASTFTVLWGEYLGTYTETISNVEKEVDKAVKELTEDPNSRKNSGTYYGGAGAGGNVRSEAPRLMRPLGP</sequence>
<feature type="compositionally biased region" description="Pro residues" evidence="1">
    <location>
        <begin position="25"/>
        <end position="38"/>
    </location>
</feature>
<reference evidence="2 3" key="1">
    <citation type="submission" date="2017-07" db="EMBL/GenBank/DDBJ databases">
        <title>Genome sequence of the Sordaria macrospora wild type strain R19027.</title>
        <authorList>
            <person name="Nowrousian M."/>
            <person name="Teichert I."/>
            <person name="Kueck U."/>
        </authorList>
    </citation>
    <scope>NUCLEOTIDE SEQUENCE [LARGE SCALE GENOMIC DNA]</scope>
    <source>
        <strain evidence="2 3">R19027</strain>
        <tissue evidence="2">Mycelium</tissue>
    </source>
</reference>
<evidence type="ECO:0000256" key="1">
    <source>
        <dbReference type="SAM" id="MobiDB-lite"/>
    </source>
</evidence>
<proteinExistence type="predicted"/>
<dbReference type="EMBL" id="NMPR01000258">
    <property type="protein sequence ID" value="KAA8624117.1"/>
    <property type="molecule type" value="Genomic_DNA"/>
</dbReference>
<feature type="compositionally biased region" description="Polar residues" evidence="1">
    <location>
        <begin position="43"/>
        <end position="53"/>
    </location>
</feature>
<accession>A0A8S8ZEI4</accession>
<evidence type="ECO:0000313" key="2">
    <source>
        <dbReference type="EMBL" id="KAA8624117.1"/>
    </source>
</evidence>
<name>A0A8S8ZEI4_SORMA</name>
<organism evidence="2 3">
    <name type="scientific">Sordaria macrospora</name>
    <dbReference type="NCBI Taxonomy" id="5147"/>
    <lineage>
        <taxon>Eukaryota</taxon>
        <taxon>Fungi</taxon>
        <taxon>Dikarya</taxon>
        <taxon>Ascomycota</taxon>
        <taxon>Pezizomycotina</taxon>
        <taxon>Sordariomycetes</taxon>
        <taxon>Sordariomycetidae</taxon>
        <taxon>Sordariales</taxon>
        <taxon>Sordariaceae</taxon>
        <taxon>Sordaria</taxon>
    </lineage>
</organism>
<protein>
    <submittedName>
        <fullName evidence="2">Uncharacterized protein</fullName>
    </submittedName>
</protein>
<dbReference type="Proteomes" id="UP000433876">
    <property type="component" value="Unassembled WGS sequence"/>
</dbReference>
<comment type="caution">
    <text evidence="2">The sequence shown here is derived from an EMBL/GenBank/DDBJ whole genome shotgun (WGS) entry which is preliminary data.</text>
</comment>
<evidence type="ECO:0000313" key="3">
    <source>
        <dbReference type="Proteomes" id="UP000433876"/>
    </source>
</evidence>
<dbReference type="VEuPathDB" id="FungiDB:SMAC_08872"/>